<evidence type="ECO:0000313" key="2">
    <source>
        <dbReference type="EMBL" id="KKW67642.1"/>
    </source>
</evidence>
<keyword evidence="3" id="KW-1185">Reference proteome</keyword>
<name>A0A0U1PYP8_9BURK</name>
<proteinExistence type="predicted"/>
<dbReference type="RefSeq" id="WP_046742112.1">
    <property type="nucleotide sequence ID" value="NZ_LBNQ01000026.1"/>
</dbReference>
<dbReference type="InterPro" id="IPR023346">
    <property type="entry name" value="Lysozyme-like_dom_sf"/>
</dbReference>
<sequence>MLCVAMLAGCTSAPPRNPDNLCAIFQDRPAWHRAAQDAERAWGAPVFVPMAIMYQESSFRAKARPPRRYVLGVIPWGRVSTAYGYTQALDSTWGQYRQETGNRFASRSDFADSVDFIAWYMHKSRQINGIAMNDAYRHYLNYHEGWTGYRRGSYTRKAWLLPVARRVESRARTYAAQYAGCRDDLPRRRWPF</sequence>
<dbReference type="CDD" id="cd00442">
    <property type="entry name" value="Lyz-like"/>
    <property type="match status" value="1"/>
</dbReference>
<dbReference type="Gene3D" id="1.10.530.10">
    <property type="match status" value="1"/>
</dbReference>
<dbReference type="OrthoDB" id="9789144at2"/>
<organism evidence="2 3">
    <name type="scientific">Lampropedia cohaerens</name>
    <dbReference type="NCBI Taxonomy" id="1610491"/>
    <lineage>
        <taxon>Bacteria</taxon>
        <taxon>Pseudomonadati</taxon>
        <taxon>Pseudomonadota</taxon>
        <taxon>Betaproteobacteria</taxon>
        <taxon>Burkholderiales</taxon>
        <taxon>Comamonadaceae</taxon>
        <taxon>Lampropedia</taxon>
    </lineage>
</organism>
<evidence type="ECO:0000313" key="3">
    <source>
        <dbReference type="Proteomes" id="UP000050580"/>
    </source>
</evidence>
<protein>
    <submittedName>
        <fullName evidence="2">Lipoprotein</fullName>
    </submittedName>
</protein>
<comment type="caution">
    <text evidence="2">The sequence shown here is derived from an EMBL/GenBank/DDBJ whole genome shotgun (WGS) entry which is preliminary data.</text>
</comment>
<reference evidence="2 3" key="1">
    <citation type="submission" date="2015-05" db="EMBL/GenBank/DDBJ databases">
        <title>Draft genome sequence of Lampropedia sp. CT6, isolated from the microbial mat of a hot water spring, located at Manikaran, India.</title>
        <authorList>
            <person name="Tripathi C."/>
            <person name="Rani P."/>
            <person name="Mahato N.K."/>
            <person name="Lal R."/>
        </authorList>
    </citation>
    <scope>NUCLEOTIDE SEQUENCE [LARGE SCALE GENOMIC DNA]</scope>
    <source>
        <strain evidence="2 3">CT6</strain>
    </source>
</reference>
<gene>
    <name evidence="2" type="ORF">AAV94_09570</name>
</gene>
<dbReference type="Pfam" id="PF19489">
    <property type="entry name" value="SLT_4"/>
    <property type="match status" value="1"/>
</dbReference>
<dbReference type="EMBL" id="LBNQ01000026">
    <property type="protein sequence ID" value="KKW67642.1"/>
    <property type="molecule type" value="Genomic_DNA"/>
</dbReference>
<dbReference type="AlphaFoldDB" id="A0A0U1PYP8"/>
<accession>A0A0U1PYP8</accession>
<feature type="domain" description="Transglycosylase SLT" evidence="1">
    <location>
        <begin position="2"/>
        <end position="181"/>
    </location>
</feature>
<evidence type="ECO:0000259" key="1">
    <source>
        <dbReference type="Pfam" id="PF19489"/>
    </source>
</evidence>
<dbReference type="Proteomes" id="UP000050580">
    <property type="component" value="Unassembled WGS sequence"/>
</dbReference>
<dbReference type="SUPFAM" id="SSF53955">
    <property type="entry name" value="Lysozyme-like"/>
    <property type="match status" value="1"/>
</dbReference>
<keyword evidence="2" id="KW-0449">Lipoprotein</keyword>
<dbReference type="InterPro" id="IPR045795">
    <property type="entry name" value="SLT_4"/>
</dbReference>
<dbReference type="PATRIC" id="fig|1610491.3.peg.2035"/>